<organism evidence="1 2">
    <name type="scientific">Nonomuraea glycinis</name>
    <dbReference type="NCBI Taxonomy" id="2047744"/>
    <lineage>
        <taxon>Bacteria</taxon>
        <taxon>Bacillati</taxon>
        <taxon>Actinomycetota</taxon>
        <taxon>Actinomycetes</taxon>
        <taxon>Streptosporangiales</taxon>
        <taxon>Streptosporangiaceae</taxon>
        <taxon>Nonomuraea</taxon>
    </lineage>
</organism>
<gene>
    <name evidence="1" type="ORF">GCM10012278_64220</name>
</gene>
<accession>A0A918E8Q4</accession>
<protein>
    <submittedName>
        <fullName evidence="1">Uncharacterized protein</fullName>
    </submittedName>
</protein>
<dbReference type="AlphaFoldDB" id="A0A918E8Q4"/>
<dbReference type="EMBL" id="BMNK01000013">
    <property type="protein sequence ID" value="GGP13238.1"/>
    <property type="molecule type" value="Genomic_DNA"/>
</dbReference>
<proteinExistence type="predicted"/>
<keyword evidence="2" id="KW-1185">Reference proteome</keyword>
<sequence length="73" mass="8349">MRGYLKIPSKADLPPLVDRGLVERVGERHDDSLDRRPVGFKRIDPSQIRGAWKPGKYGSADDVWIPNPHYVPR</sequence>
<evidence type="ECO:0000313" key="2">
    <source>
        <dbReference type="Proteomes" id="UP000660745"/>
    </source>
</evidence>
<dbReference type="Proteomes" id="UP000660745">
    <property type="component" value="Unassembled WGS sequence"/>
</dbReference>
<comment type="caution">
    <text evidence="1">The sequence shown here is derived from an EMBL/GenBank/DDBJ whole genome shotgun (WGS) entry which is preliminary data.</text>
</comment>
<reference evidence="1" key="2">
    <citation type="submission" date="2020-09" db="EMBL/GenBank/DDBJ databases">
        <authorList>
            <person name="Sun Q."/>
            <person name="Zhou Y."/>
        </authorList>
    </citation>
    <scope>NUCLEOTIDE SEQUENCE</scope>
    <source>
        <strain evidence="1">CGMCC 4.7430</strain>
    </source>
</reference>
<evidence type="ECO:0000313" key="1">
    <source>
        <dbReference type="EMBL" id="GGP13238.1"/>
    </source>
</evidence>
<name>A0A918E8Q4_9ACTN</name>
<reference evidence="1" key="1">
    <citation type="journal article" date="2014" name="Int. J. Syst. Evol. Microbiol.">
        <title>Complete genome sequence of Corynebacterium casei LMG S-19264T (=DSM 44701T), isolated from a smear-ripened cheese.</title>
        <authorList>
            <consortium name="US DOE Joint Genome Institute (JGI-PGF)"/>
            <person name="Walter F."/>
            <person name="Albersmeier A."/>
            <person name="Kalinowski J."/>
            <person name="Ruckert C."/>
        </authorList>
    </citation>
    <scope>NUCLEOTIDE SEQUENCE</scope>
    <source>
        <strain evidence="1">CGMCC 4.7430</strain>
    </source>
</reference>